<dbReference type="GO" id="GO:0071025">
    <property type="term" value="P:RNA surveillance"/>
    <property type="evidence" value="ECO:0007669"/>
    <property type="project" value="InterPro"/>
</dbReference>
<comment type="similarity">
    <text evidence="3 6">Belongs to the eukaryotic release factor 1 family. Pelota subfamily.</text>
</comment>
<dbReference type="SUPFAM" id="SSF53137">
    <property type="entry name" value="Translational machinery components"/>
    <property type="match status" value="1"/>
</dbReference>
<dbReference type="GO" id="GO:0070966">
    <property type="term" value="P:nuclear-transcribed mRNA catabolic process, no-go decay"/>
    <property type="evidence" value="ECO:0007669"/>
    <property type="project" value="InterPro"/>
</dbReference>
<comment type="caution">
    <text evidence="8">The sequence shown here is derived from an EMBL/GenBank/DDBJ whole genome shotgun (WGS) entry which is preliminary data.</text>
</comment>
<reference evidence="8" key="1">
    <citation type="submission" date="2022-07" db="EMBL/GenBank/DDBJ databases">
        <title>Phylogenomic reconstructions and comparative analyses of Kickxellomycotina fungi.</title>
        <authorList>
            <person name="Reynolds N.K."/>
            <person name="Stajich J.E."/>
            <person name="Barry K."/>
            <person name="Grigoriev I.V."/>
            <person name="Crous P."/>
            <person name="Smith M.E."/>
        </authorList>
    </citation>
    <scope>NUCLEOTIDE SEQUENCE</scope>
    <source>
        <strain evidence="8">NBRC 105414</strain>
    </source>
</reference>
<dbReference type="Proteomes" id="UP001140217">
    <property type="component" value="Unassembled WGS sequence"/>
</dbReference>
<dbReference type="EMBL" id="JANBUL010000092">
    <property type="protein sequence ID" value="KAJ2781787.1"/>
    <property type="molecule type" value="Genomic_DNA"/>
</dbReference>
<evidence type="ECO:0000313" key="8">
    <source>
        <dbReference type="EMBL" id="KAJ2781787.1"/>
    </source>
</evidence>
<dbReference type="NCBIfam" id="TIGR00111">
    <property type="entry name" value="pelota"/>
    <property type="match status" value="1"/>
</dbReference>
<evidence type="ECO:0000256" key="5">
    <source>
        <dbReference type="ARBA" id="ARBA00022723"/>
    </source>
</evidence>
<dbReference type="PANTHER" id="PTHR10853">
    <property type="entry name" value="PELOTA"/>
    <property type="match status" value="1"/>
</dbReference>
<dbReference type="InterPro" id="IPR005141">
    <property type="entry name" value="eRF1_2"/>
</dbReference>
<dbReference type="PANTHER" id="PTHR10853:SF0">
    <property type="entry name" value="PROTEIN PELOTA HOMOLOG"/>
    <property type="match status" value="1"/>
</dbReference>
<dbReference type="Gene3D" id="3.30.1330.30">
    <property type="match status" value="1"/>
</dbReference>
<comment type="subcellular location">
    <subcellularLocation>
        <location evidence="2 6">Cytoplasm</location>
    </subcellularLocation>
</comment>
<evidence type="ECO:0000256" key="4">
    <source>
        <dbReference type="ARBA" id="ARBA00022490"/>
    </source>
</evidence>
<dbReference type="OrthoDB" id="10249111at2759"/>
<evidence type="ECO:0000313" key="9">
    <source>
        <dbReference type="Proteomes" id="UP001140217"/>
    </source>
</evidence>
<name>A0A9W8HBF8_9FUNG</name>
<evidence type="ECO:0000256" key="6">
    <source>
        <dbReference type="RuleBase" id="RU362019"/>
    </source>
</evidence>
<comment type="function">
    <text evidence="6">Component of the Dom34-Hbs1 complex, a complex that recognizes stalled ribosomes and triggers the No-Go Decay (NGD) pathway (PubMed:20890290). In the Dom34-Hbs1 complex, dom34 recognizes ribosomes stalled at the 3' end of an mRNA and engages stalled ribosomes by destabilizing mRNA in the mRNA channel. Following ribosome-binding, the Dom34-Hbs1 complex promotes the disassembly of stalled ribosomes, followed by degradation of damaged mRNAs as part of the NGD pathway.</text>
</comment>
<feature type="domain" description="eRF1/Pelota-like N-terminal" evidence="7">
    <location>
        <begin position="1"/>
        <end position="130"/>
    </location>
</feature>
<proteinExistence type="inferred from homology"/>
<dbReference type="GO" id="GO:0070651">
    <property type="term" value="P:nonfunctional rRNA decay"/>
    <property type="evidence" value="ECO:0007669"/>
    <property type="project" value="TreeGrafter"/>
</dbReference>
<keyword evidence="5 6" id="KW-0479">Metal-binding</keyword>
<dbReference type="InterPro" id="IPR005142">
    <property type="entry name" value="eRF1_3"/>
</dbReference>
<dbReference type="Pfam" id="PF03465">
    <property type="entry name" value="eRF1_3"/>
    <property type="match status" value="1"/>
</dbReference>
<dbReference type="InterPro" id="IPR038069">
    <property type="entry name" value="Pelota/DOM34_N"/>
</dbReference>
<gene>
    <name evidence="8" type="primary">DOM34</name>
    <name evidence="8" type="ORF">H4R18_002648</name>
</gene>
<dbReference type="Pfam" id="PF03464">
    <property type="entry name" value="eRF1_2"/>
    <property type="match status" value="1"/>
</dbReference>
<dbReference type="Pfam" id="PF26356">
    <property type="entry name" value="Pelota_N"/>
    <property type="match status" value="1"/>
</dbReference>
<dbReference type="SUPFAM" id="SSF159065">
    <property type="entry name" value="Dom34/Pelota N-terminal domain-like"/>
    <property type="match status" value="1"/>
</dbReference>
<evidence type="ECO:0000256" key="2">
    <source>
        <dbReference type="ARBA" id="ARBA00004496"/>
    </source>
</evidence>
<dbReference type="FunFam" id="3.30.420.60:FF:000002">
    <property type="entry name" value="Protein pelota homolog"/>
    <property type="match status" value="1"/>
</dbReference>
<dbReference type="GO" id="GO:0005737">
    <property type="term" value="C:cytoplasm"/>
    <property type="evidence" value="ECO:0007669"/>
    <property type="project" value="UniProtKB-SubCell"/>
</dbReference>
<dbReference type="GO" id="GO:0046872">
    <property type="term" value="F:metal ion binding"/>
    <property type="evidence" value="ECO:0007669"/>
    <property type="project" value="UniProtKB-KW"/>
</dbReference>
<keyword evidence="4 6" id="KW-0963">Cytoplasm</keyword>
<comment type="cofactor">
    <cofactor evidence="1 6">
        <name>a divalent metal cation</name>
        <dbReference type="ChEBI" id="CHEBI:60240"/>
    </cofactor>
</comment>
<dbReference type="InterPro" id="IPR004405">
    <property type="entry name" value="TF_pelota"/>
</dbReference>
<accession>A0A9W8HBF8</accession>
<dbReference type="InterPro" id="IPR005140">
    <property type="entry name" value="eRF1_Pelota-like_N"/>
</dbReference>
<evidence type="ECO:0000259" key="7">
    <source>
        <dbReference type="SMART" id="SM01194"/>
    </source>
</evidence>
<sequence>MKLVAQHIEKDQSGHVRLVPQEPEDIWHAYNLIQKGDQLTAVTTRGVKSVSSTGSVTNSRVKLKLTIAIEDVFFDSHVCALRINGRTVSESEHVSVGQYHTLDLELNQPFTLAKPEWDVIALQRIRDACDVARQADAAAVTMHEGLAVVCLMTQHMTVVRQRIEAPIPKKRRGSATNYEKGVQRFYDQVYQAIRRHIDFALVKVVVLGSPGFVREQFFEYMMAQAVRTEDRPIIENRAKFLLVHTSSGHKGALEEVMRDPQTRARLADTKSAQEARAIDAFYQMLASDSDRALYGYADVAKAAEHGAIGTLMVTDELFRAADVQTRKKYIRLVEDSKASNAELLVFSSMHVSGERLNQLSGVAAILNFPLVLDSDPEPSDSEEERDKE</sequence>
<dbReference type="FunFam" id="3.30.1330.30:FF:000008">
    <property type="entry name" value="Protein pelota homolog"/>
    <property type="match status" value="1"/>
</dbReference>
<dbReference type="GO" id="GO:0070481">
    <property type="term" value="P:nuclear-transcribed mRNA catabolic process, non-stop decay"/>
    <property type="evidence" value="ECO:0007669"/>
    <property type="project" value="InterPro"/>
</dbReference>
<dbReference type="AlphaFoldDB" id="A0A9W8HBF8"/>
<evidence type="ECO:0000256" key="3">
    <source>
        <dbReference type="ARBA" id="ARBA00009504"/>
    </source>
</evidence>
<organism evidence="8 9">
    <name type="scientific">Coemansia javaensis</name>
    <dbReference type="NCBI Taxonomy" id="2761396"/>
    <lineage>
        <taxon>Eukaryota</taxon>
        <taxon>Fungi</taxon>
        <taxon>Fungi incertae sedis</taxon>
        <taxon>Zoopagomycota</taxon>
        <taxon>Kickxellomycotina</taxon>
        <taxon>Kickxellomycetes</taxon>
        <taxon>Kickxellales</taxon>
        <taxon>Kickxellaceae</taxon>
        <taxon>Coemansia</taxon>
    </lineage>
</organism>
<dbReference type="Gene3D" id="2.30.30.870">
    <property type="entry name" value="Pelota, domain A"/>
    <property type="match status" value="1"/>
</dbReference>
<keyword evidence="9" id="KW-1185">Reference proteome</keyword>
<dbReference type="InterPro" id="IPR058547">
    <property type="entry name" value="Pelota_N"/>
</dbReference>
<protein>
    <recommendedName>
        <fullName evidence="6">Protein DOM34 homolog</fullName>
    </recommendedName>
</protein>
<dbReference type="SMART" id="SM01194">
    <property type="entry name" value="eRF1_1"/>
    <property type="match status" value="1"/>
</dbReference>
<dbReference type="SUPFAM" id="SSF55315">
    <property type="entry name" value="L30e-like"/>
    <property type="match status" value="1"/>
</dbReference>
<evidence type="ECO:0000256" key="1">
    <source>
        <dbReference type="ARBA" id="ARBA00001968"/>
    </source>
</evidence>
<dbReference type="InterPro" id="IPR029064">
    <property type="entry name" value="Ribosomal_eL30-like_sf"/>
</dbReference>
<dbReference type="Gene3D" id="3.30.420.60">
    <property type="entry name" value="eRF1 domain 2"/>
    <property type="match status" value="1"/>
</dbReference>
<dbReference type="InterPro" id="IPR042226">
    <property type="entry name" value="eFR1_2_sf"/>
</dbReference>
<dbReference type="FunFam" id="2.30.30.870:FF:000001">
    <property type="entry name" value="Protein pelota homolog"/>
    <property type="match status" value="1"/>
</dbReference>
<dbReference type="GO" id="GO:0032790">
    <property type="term" value="P:ribosome disassembly"/>
    <property type="evidence" value="ECO:0007669"/>
    <property type="project" value="TreeGrafter"/>
</dbReference>